<feature type="transmembrane region" description="Helical" evidence="1">
    <location>
        <begin position="30"/>
        <end position="52"/>
    </location>
</feature>
<keyword evidence="1" id="KW-1133">Transmembrane helix</keyword>
<dbReference type="EMBL" id="VOSM01000003">
    <property type="protein sequence ID" value="TXD37878.1"/>
    <property type="molecule type" value="Genomic_DNA"/>
</dbReference>
<feature type="transmembrane region" description="Helical" evidence="1">
    <location>
        <begin position="257"/>
        <end position="279"/>
    </location>
</feature>
<feature type="transmembrane region" description="Helical" evidence="1">
    <location>
        <begin position="73"/>
        <end position="92"/>
    </location>
</feature>
<dbReference type="GO" id="GO:0043190">
    <property type="term" value="C:ATP-binding cassette (ABC) transporter complex"/>
    <property type="evidence" value="ECO:0007669"/>
    <property type="project" value="InterPro"/>
</dbReference>
<sequence>MSASPDNPGRPAGREPSNFREFLSALGEPILYLTRTFKELVEMFGLTFYYMVRGRTRWRAIFEQLHEVGNRSVIFIAVTLGFLGMILIYQAGYQAEQITGDLQLLGGLFLQLLLREFAPTITAMMIATRVATGMAAQIGSMVVTEQVDALQMCAAPPVDYLVVPRFIATTIMMIVLTIFAVLVSYSAGALTAYFSFGLNVRTFIDLSFIGWFDLILCLSKALAYGMAVPIIACHAGLNVSGGSEGVGRATTNAVVNASLAVVILDFIITSLGYVALSLLPS</sequence>
<keyword evidence="3" id="KW-1185">Reference proteome</keyword>
<feature type="transmembrane region" description="Helical" evidence="1">
    <location>
        <begin position="208"/>
        <end position="237"/>
    </location>
</feature>
<protein>
    <submittedName>
        <fullName evidence="2">ABC transporter permease</fullName>
    </submittedName>
</protein>
<dbReference type="PANTHER" id="PTHR30188">
    <property type="entry name" value="ABC TRANSPORTER PERMEASE PROTEIN-RELATED"/>
    <property type="match status" value="1"/>
</dbReference>
<dbReference type="RefSeq" id="WP_146981032.1">
    <property type="nucleotide sequence ID" value="NZ_VOSM01000003.1"/>
</dbReference>
<evidence type="ECO:0000313" key="2">
    <source>
        <dbReference type="EMBL" id="TXD37878.1"/>
    </source>
</evidence>
<keyword evidence="1" id="KW-0812">Transmembrane</keyword>
<evidence type="ECO:0000256" key="1">
    <source>
        <dbReference type="SAM" id="Phobius"/>
    </source>
</evidence>
<feature type="transmembrane region" description="Helical" evidence="1">
    <location>
        <begin position="166"/>
        <end position="196"/>
    </location>
</feature>
<dbReference type="Proteomes" id="UP000321412">
    <property type="component" value="Unassembled WGS sequence"/>
</dbReference>
<dbReference type="PANTHER" id="PTHR30188:SF4">
    <property type="entry name" value="PROTEIN TRIGALACTOSYLDIACYLGLYCEROL 1, CHLOROPLASTIC"/>
    <property type="match status" value="1"/>
</dbReference>
<dbReference type="OrthoDB" id="9805022at2"/>
<dbReference type="AlphaFoldDB" id="A0A5C6X941"/>
<evidence type="ECO:0000313" key="3">
    <source>
        <dbReference type="Proteomes" id="UP000321412"/>
    </source>
</evidence>
<comment type="caution">
    <text evidence="2">The sequence shown here is derived from an EMBL/GenBank/DDBJ whole genome shotgun (WGS) entry which is preliminary data.</text>
</comment>
<name>A0A5C6X941_9DELT</name>
<proteinExistence type="predicted"/>
<gene>
    <name evidence="2" type="ORF">FRC98_09375</name>
</gene>
<keyword evidence="1" id="KW-0472">Membrane</keyword>
<reference evidence="2 3" key="1">
    <citation type="submission" date="2019-08" db="EMBL/GenBank/DDBJ databases">
        <title>Bradymonadales sp. TMQ4.</title>
        <authorList>
            <person name="Liang Q."/>
        </authorList>
    </citation>
    <scope>NUCLEOTIDE SEQUENCE [LARGE SCALE GENOMIC DNA]</scope>
    <source>
        <strain evidence="2 3">TMQ4</strain>
    </source>
</reference>
<organism evidence="2 3">
    <name type="scientific">Lujinxingia vulgaris</name>
    <dbReference type="NCBI Taxonomy" id="2600176"/>
    <lineage>
        <taxon>Bacteria</taxon>
        <taxon>Deltaproteobacteria</taxon>
        <taxon>Bradymonadales</taxon>
        <taxon>Lujinxingiaceae</taxon>
        <taxon>Lujinxingia</taxon>
    </lineage>
</organism>
<accession>A0A5C6X941</accession>
<dbReference type="GO" id="GO:0005548">
    <property type="term" value="F:phospholipid transporter activity"/>
    <property type="evidence" value="ECO:0007669"/>
    <property type="project" value="TreeGrafter"/>
</dbReference>
<dbReference type="InterPro" id="IPR030802">
    <property type="entry name" value="Permease_MalE"/>
</dbReference>
<dbReference type="Pfam" id="PF02405">
    <property type="entry name" value="MlaE"/>
    <property type="match status" value="1"/>
</dbReference>